<dbReference type="Gene3D" id="3.40.1440.10">
    <property type="entry name" value="GIY-YIG endonuclease"/>
    <property type="match status" value="1"/>
</dbReference>
<dbReference type="RefSeq" id="WP_377720967.1">
    <property type="nucleotide sequence ID" value="NZ_JBHSAM010000033.1"/>
</dbReference>
<evidence type="ECO:0000313" key="1">
    <source>
        <dbReference type="EMBL" id="MFC4102347.1"/>
    </source>
</evidence>
<reference evidence="2" key="1">
    <citation type="journal article" date="2019" name="Int. J. Syst. Evol. Microbiol.">
        <title>The Global Catalogue of Microorganisms (GCM) 10K type strain sequencing project: providing services to taxonomists for standard genome sequencing and annotation.</title>
        <authorList>
            <consortium name="The Broad Institute Genomics Platform"/>
            <consortium name="The Broad Institute Genome Sequencing Center for Infectious Disease"/>
            <person name="Wu L."/>
            <person name="Ma J."/>
        </authorList>
    </citation>
    <scope>NUCLEOTIDE SEQUENCE [LARGE SCALE GENOMIC DNA]</scope>
    <source>
        <strain evidence="2">IBRC-M 10987</strain>
    </source>
</reference>
<dbReference type="InterPro" id="IPR035901">
    <property type="entry name" value="GIY-YIG_endonuc_sf"/>
</dbReference>
<dbReference type="CDD" id="cd10451">
    <property type="entry name" value="GIY-YIG_LuxR_like"/>
    <property type="match status" value="1"/>
</dbReference>
<keyword evidence="2" id="KW-1185">Reference proteome</keyword>
<sequence length="139" mass="16156">MNRRKELQQEYGAMKRQMGVYQIVNQRNGKRFINSSNSLSAAWQRDRFVLDLGSHMNKSLQAEYSASGGEGFEFEVLEELRLDDSVRHDYKDIADPDGTGSNRLVAMGYRDALRKLEDKWLARLACYEPVGYNRRRRST</sequence>
<organism evidence="1 2">
    <name type="scientific">Paenibacillus xanthanilyticus</name>
    <dbReference type="NCBI Taxonomy" id="1783531"/>
    <lineage>
        <taxon>Bacteria</taxon>
        <taxon>Bacillati</taxon>
        <taxon>Bacillota</taxon>
        <taxon>Bacilli</taxon>
        <taxon>Bacillales</taxon>
        <taxon>Paenibacillaceae</taxon>
        <taxon>Paenibacillus</taxon>
    </lineage>
</organism>
<comment type="caution">
    <text evidence="1">The sequence shown here is derived from an EMBL/GenBank/DDBJ whole genome shotgun (WGS) entry which is preliminary data.</text>
</comment>
<name>A0ABV8K8T2_9BACL</name>
<evidence type="ECO:0000313" key="2">
    <source>
        <dbReference type="Proteomes" id="UP001595715"/>
    </source>
</evidence>
<gene>
    <name evidence="1" type="ORF">ACFOZ8_22270</name>
</gene>
<protein>
    <submittedName>
        <fullName evidence="1">GIY-YIG nuclease family protein</fullName>
    </submittedName>
</protein>
<dbReference type="EMBL" id="JBHSAM010000033">
    <property type="protein sequence ID" value="MFC4102347.1"/>
    <property type="molecule type" value="Genomic_DNA"/>
</dbReference>
<accession>A0ABV8K8T2</accession>
<dbReference type="Proteomes" id="UP001595715">
    <property type="component" value="Unassembled WGS sequence"/>
</dbReference>
<proteinExistence type="predicted"/>